<dbReference type="PANTHER" id="PTHR43280:SF34">
    <property type="entry name" value="ARAC-FAMILY TRANSCRIPTIONAL REGULATOR"/>
    <property type="match status" value="1"/>
</dbReference>
<sequence length="288" mass="33116">MKPQLLKVPIGFEYSFSVRQDKVPYFYNRWHYHPEIELLHIESGTGTQLIGDSIQNFQDGDVLLVGPNLPHYWRSEDRYFAGESDLWSIATVVHFQENFWGERFLQLPENRPIKALLDKARAGIRVTGATQQRVQDLLTKLRIAPSPERILLLLTTLQTIAISNDTTVLSSSSQFARISEAEADQINRIYAYSIANFQQKISLEEIAEVASVSPNSFCRYFKSRTRKTYSQFLLELRIGHACRLLLEGKLSIAQVCYESGFNNFSNFNKYFKAHTGLSPLKYQQQHIA</sequence>
<dbReference type="PROSITE" id="PS00041">
    <property type="entry name" value="HTH_ARAC_FAMILY_1"/>
    <property type="match status" value="1"/>
</dbReference>
<protein>
    <submittedName>
        <fullName evidence="5">AraC family transcriptional regulator</fullName>
    </submittedName>
</protein>
<dbReference type="PROSITE" id="PS01124">
    <property type="entry name" value="HTH_ARAC_FAMILY_2"/>
    <property type="match status" value="1"/>
</dbReference>
<feature type="domain" description="HTH araC/xylS-type" evidence="4">
    <location>
        <begin position="187"/>
        <end position="285"/>
    </location>
</feature>
<accession>A0ABP8K093</accession>
<keyword evidence="3" id="KW-0804">Transcription</keyword>
<keyword evidence="6" id="KW-1185">Reference proteome</keyword>
<reference evidence="6" key="1">
    <citation type="journal article" date="2019" name="Int. J. Syst. Evol. Microbiol.">
        <title>The Global Catalogue of Microorganisms (GCM) 10K type strain sequencing project: providing services to taxonomists for standard genome sequencing and annotation.</title>
        <authorList>
            <consortium name="The Broad Institute Genomics Platform"/>
            <consortium name="The Broad Institute Genome Sequencing Center for Infectious Disease"/>
            <person name="Wu L."/>
            <person name="Ma J."/>
        </authorList>
    </citation>
    <scope>NUCLEOTIDE SEQUENCE [LARGE SCALE GENOMIC DNA]</scope>
    <source>
        <strain evidence="6">JCM 17925</strain>
    </source>
</reference>
<dbReference type="Gene3D" id="1.10.10.60">
    <property type="entry name" value="Homeodomain-like"/>
    <property type="match status" value="2"/>
</dbReference>
<dbReference type="SMART" id="SM00342">
    <property type="entry name" value="HTH_ARAC"/>
    <property type="match status" value="1"/>
</dbReference>
<dbReference type="PANTHER" id="PTHR43280">
    <property type="entry name" value="ARAC-FAMILY TRANSCRIPTIONAL REGULATOR"/>
    <property type="match status" value="1"/>
</dbReference>
<evidence type="ECO:0000313" key="5">
    <source>
        <dbReference type="EMBL" id="GAA4398838.1"/>
    </source>
</evidence>
<dbReference type="SUPFAM" id="SSF46689">
    <property type="entry name" value="Homeodomain-like"/>
    <property type="match status" value="2"/>
</dbReference>
<evidence type="ECO:0000313" key="6">
    <source>
        <dbReference type="Proteomes" id="UP001500936"/>
    </source>
</evidence>
<dbReference type="Pfam" id="PF12833">
    <property type="entry name" value="HTH_18"/>
    <property type="match status" value="1"/>
</dbReference>
<gene>
    <name evidence="5" type="ORF">GCM10023187_09880</name>
</gene>
<dbReference type="InterPro" id="IPR018062">
    <property type="entry name" value="HTH_AraC-typ_CS"/>
</dbReference>
<dbReference type="RefSeq" id="WP_345264544.1">
    <property type="nucleotide sequence ID" value="NZ_BAABHB010000002.1"/>
</dbReference>
<proteinExistence type="predicted"/>
<evidence type="ECO:0000259" key="4">
    <source>
        <dbReference type="PROSITE" id="PS01124"/>
    </source>
</evidence>
<dbReference type="InterPro" id="IPR018060">
    <property type="entry name" value="HTH_AraC"/>
</dbReference>
<dbReference type="InterPro" id="IPR009057">
    <property type="entry name" value="Homeodomain-like_sf"/>
</dbReference>
<evidence type="ECO:0000256" key="3">
    <source>
        <dbReference type="ARBA" id="ARBA00023163"/>
    </source>
</evidence>
<keyword evidence="2" id="KW-0238">DNA-binding</keyword>
<dbReference type="InterPro" id="IPR037923">
    <property type="entry name" value="HTH-like"/>
</dbReference>
<dbReference type="EMBL" id="BAABHB010000002">
    <property type="protein sequence ID" value="GAA4398838.1"/>
    <property type="molecule type" value="Genomic_DNA"/>
</dbReference>
<evidence type="ECO:0000256" key="2">
    <source>
        <dbReference type="ARBA" id="ARBA00023125"/>
    </source>
</evidence>
<evidence type="ECO:0000256" key="1">
    <source>
        <dbReference type="ARBA" id="ARBA00023015"/>
    </source>
</evidence>
<dbReference type="CDD" id="cd06976">
    <property type="entry name" value="cupin_MtlR-like_N"/>
    <property type="match status" value="1"/>
</dbReference>
<dbReference type="InterPro" id="IPR014710">
    <property type="entry name" value="RmlC-like_jellyroll"/>
</dbReference>
<dbReference type="Proteomes" id="UP001500936">
    <property type="component" value="Unassembled WGS sequence"/>
</dbReference>
<dbReference type="Pfam" id="PF02311">
    <property type="entry name" value="AraC_binding"/>
    <property type="match status" value="1"/>
</dbReference>
<dbReference type="InterPro" id="IPR003313">
    <property type="entry name" value="AraC-bd"/>
</dbReference>
<keyword evidence="1" id="KW-0805">Transcription regulation</keyword>
<name>A0ABP8K093_9BACT</name>
<comment type="caution">
    <text evidence="5">The sequence shown here is derived from an EMBL/GenBank/DDBJ whole genome shotgun (WGS) entry which is preliminary data.</text>
</comment>
<dbReference type="SUPFAM" id="SSF51215">
    <property type="entry name" value="Regulatory protein AraC"/>
    <property type="match status" value="1"/>
</dbReference>
<organism evidence="5 6">
    <name type="scientific">Nibrella viscosa</name>
    <dbReference type="NCBI Taxonomy" id="1084524"/>
    <lineage>
        <taxon>Bacteria</taxon>
        <taxon>Pseudomonadati</taxon>
        <taxon>Bacteroidota</taxon>
        <taxon>Cytophagia</taxon>
        <taxon>Cytophagales</taxon>
        <taxon>Spirosomataceae</taxon>
        <taxon>Nibrella</taxon>
    </lineage>
</organism>
<dbReference type="Gene3D" id="2.60.120.10">
    <property type="entry name" value="Jelly Rolls"/>
    <property type="match status" value="1"/>
</dbReference>